<evidence type="ECO:0000256" key="2">
    <source>
        <dbReference type="SAM" id="MobiDB-lite"/>
    </source>
</evidence>
<dbReference type="HOGENOM" id="CLU_1116423_0_0_1"/>
<evidence type="ECO:0000313" key="4">
    <source>
        <dbReference type="Proteomes" id="UP000002748"/>
    </source>
</evidence>
<dbReference type="AlphaFoldDB" id="J4UFH0"/>
<feature type="region of interest" description="Disordered" evidence="2">
    <location>
        <begin position="1"/>
        <end position="98"/>
    </location>
</feature>
<keyword evidence="1" id="KW-0175">Coiled coil</keyword>
<feature type="compositionally biased region" description="Basic residues" evidence="2">
    <location>
        <begin position="10"/>
        <end position="23"/>
    </location>
</feature>
<dbReference type="RefSeq" id="XP_014181372.1">
    <property type="nucleotide sequence ID" value="XM_014325897.1"/>
</dbReference>
<feature type="compositionally biased region" description="Polar residues" evidence="2">
    <location>
        <begin position="87"/>
        <end position="98"/>
    </location>
</feature>
<feature type="region of interest" description="Disordered" evidence="2">
    <location>
        <begin position="226"/>
        <end position="249"/>
    </location>
</feature>
<evidence type="ECO:0000256" key="1">
    <source>
        <dbReference type="SAM" id="Coils"/>
    </source>
</evidence>
<reference evidence="3 4" key="1">
    <citation type="journal article" date="2012" name="Eukaryot. Cell">
        <title>Draft genome sequence of CBS 2479, the standard type strain of Trichosporon asahii.</title>
        <authorList>
            <person name="Yang R.Y."/>
            <person name="Li H.T."/>
            <person name="Zhu H."/>
            <person name="Zhou G.P."/>
            <person name="Wang M."/>
            <person name="Wang L."/>
        </authorList>
    </citation>
    <scope>NUCLEOTIDE SEQUENCE [LARGE SCALE GENOMIC DNA]</scope>
    <source>
        <strain evidence="4">ATCC 90039 / CBS 2479 / JCM 2466 / KCTC 7840 / NCYC 2677 / UAMH 7654</strain>
    </source>
</reference>
<accession>J4UFH0</accession>
<dbReference type="EMBL" id="ALBS01000126">
    <property type="protein sequence ID" value="EJT50115.1"/>
    <property type="molecule type" value="Genomic_DNA"/>
</dbReference>
<dbReference type="VEuPathDB" id="FungiDB:A1Q1_00582"/>
<dbReference type="KEGG" id="tasa:A1Q1_00582"/>
<proteinExistence type="predicted"/>
<dbReference type="GeneID" id="25984096"/>
<name>J4UFH0_TRIAS</name>
<organism evidence="3 4">
    <name type="scientific">Trichosporon asahii var. asahii (strain ATCC 90039 / CBS 2479 / JCM 2466 / KCTC 7840 / NBRC 103889/ NCYC 2677 / UAMH 7654)</name>
    <name type="common">Yeast</name>
    <dbReference type="NCBI Taxonomy" id="1186058"/>
    <lineage>
        <taxon>Eukaryota</taxon>
        <taxon>Fungi</taxon>
        <taxon>Dikarya</taxon>
        <taxon>Basidiomycota</taxon>
        <taxon>Agaricomycotina</taxon>
        <taxon>Tremellomycetes</taxon>
        <taxon>Trichosporonales</taxon>
        <taxon>Trichosporonaceae</taxon>
        <taxon>Trichosporon</taxon>
    </lineage>
</organism>
<comment type="caution">
    <text evidence="3">The sequence shown here is derived from an EMBL/GenBank/DDBJ whole genome shotgun (WGS) entry which is preliminary data.</text>
</comment>
<protein>
    <submittedName>
        <fullName evidence="3">Uncharacterized protein</fullName>
    </submittedName>
</protein>
<feature type="coiled-coil region" evidence="1">
    <location>
        <begin position="98"/>
        <end position="202"/>
    </location>
</feature>
<dbReference type="Proteomes" id="UP000002748">
    <property type="component" value="Unassembled WGS sequence"/>
</dbReference>
<gene>
    <name evidence="3" type="ORF">A1Q1_00582</name>
</gene>
<evidence type="ECO:0000313" key="3">
    <source>
        <dbReference type="EMBL" id="EJT50115.1"/>
    </source>
</evidence>
<sequence>MGSDLSQNRVKPKPANRSSKRRAAPNMPAAKTTSAGSRPITAPVVKRPRQRRERDDRSITRMSSDTSDTPISLPRPYRSPSPDHHSGNSASAESNTKATNLGAEIEILRTQLRAAKAEAKTYQDENADLNYRIMEAERRAEKAETDAAAAKKRAKDAGRTLGQISKLKEAAKRRWQELEVELKLAEDEAELATKGKEEAEKLVEAYKLVLKNHGLLAGGMVGAASAGRDGASTEVTEPSYGDVEPIIHE</sequence>